<dbReference type="Proteomes" id="UP000216867">
    <property type="component" value="Unassembled WGS sequence"/>
</dbReference>
<dbReference type="GO" id="GO:0003700">
    <property type="term" value="F:DNA-binding transcription factor activity"/>
    <property type="evidence" value="ECO:0007669"/>
    <property type="project" value="InterPro"/>
</dbReference>
<evidence type="ECO:0000259" key="2">
    <source>
        <dbReference type="SMART" id="SM00418"/>
    </source>
</evidence>
<organism evidence="3 4">
    <name type="scientific">Brevibacterium casei</name>
    <dbReference type="NCBI Taxonomy" id="33889"/>
    <lineage>
        <taxon>Bacteria</taxon>
        <taxon>Bacillati</taxon>
        <taxon>Actinomycetota</taxon>
        <taxon>Actinomycetes</taxon>
        <taxon>Micrococcales</taxon>
        <taxon>Brevibacteriaceae</taxon>
        <taxon>Brevibacterium</taxon>
    </lineage>
</organism>
<feature type="compositionally biased region" description="Low complexity" evidence="1">
    <location>
        <begin position="64"/>
        <end position="79"/>
    </location>
</feature>
<reference evidence="3 4" key="1">
    <citation type="submission" date="2017-04" db="EMBL/GenBank/DDBJ databases">
        <title>Kefir bacterial isolates.</title>
        <authorList>
            <person name="Kim Y."/>
            <person name="Blasche S."/>
            <person name="Patil K.R."/>
        </authorList>
    </citation>
    <scope>NUCLEOTIDE SEQUENCE [LARGE SCALE GENOMIC DNA]</scope>
    <source>
        <strain evidence="3 4">OG2</strain>
    </source>
</reference>
<comment type="caution">
    <text evidence="3">The sequence shown here is derived from an EMBL/GenBank/DDBJ whole genome shotgun (WGS) entry which is preliminary data.</text>
</comment>
<dbReference type="InterPro" id="IPR036390">
    <property type="entry name" value="WH_DNA-bd_sf"/>
</dbReference>
<gene>
    <name evidence="3" type="ORF">B8X04_16750</name>
</gene>
<sequence length="259" mass="27981">MTTSWPTLWSSSTNSNPSTATMRATRSATRLTSSPPQRSPQRSKGVCARSCRCPTIRSSKTVEKSTTSSSPLTPSPLTGKPLLLSATPLLIAPCSRVVTPTTTAESTSKRGADRRVRPPLSIPEIRQHVKPTINLSATLTVRHGQCRSGMMGTMPRYVRPDHAALLEAAIEAFGNRVRVHIIGALADLGPSTRKELADHLGVGHSNTVYHHLHGLETLGVVTSDPLPEDRVSGQRVRYAVNTDRVAELYDTLGEALRLP</sequence>
<dbReference type="Pfam" id="PF12840">
    <property type="entry name" value="HTH_20"/>
    <property type="match status" value="1"/>
</dbReference>
<dbReference type="InterPro" id="IPR001845">
    <property type="entry name" value="HTH_ArsR_DNA-bd_dom"/>
</dbReference>
<name>A0A269Z4C4_9MICO</name>
<accession>A0A269Z4C4</accession>
<dbReference type="EMBL" id="NCWY01000024">
    <property type="protein sequence ID" value="PAK92653.1"/>
    <property type="molecule type" value="Genomic_DNA"/>
</dbReference>
<evidence type="ECO:0000313" key="4">
    <source>
        <dbReference type="Proteomes" id="UP000216867"/>
    </source>
</evidence>
<feature type="compositionally biased region" description="Basic and acidic residues" evidence="1">
    <location>
        <begin position="107"/>
        <end position="116"/>
    </location>
</feature>
<evidence type="ECO:0000256" key="1">
    <source>
        <dbReference type="SAM" id="MobiDB-lite"/>
    </source>
</evidence>
<dbReference type="Gene3D" id="1.10.10.10">
    <property type="entry name" value="Winged helix-like DNA-binding domain superfamily/Winged helix DNA-binding domain"/>
    <property type="match status" value="1"/>
</dbReference>
<proteinExistence type="predicted"/>
<dbReference type="InterPro" id="IPR036388">
    <property type="entry name" value="WH-like_DNA-bd_sf"/>
</dbReference>
<dbReference type="SMART" id="SM00418">
    <property type="entry name" value="HTH_ARSR"/>
    <property type="match status" value="1"/>
</dbReference>
<dbReference type="AlphaFoldDB" id="A0A269Z4C4"/>
<dbReference type="InterPro" id="IPR011991">
    <property type="entry name" value="ArsR-like_HTH"/>
</dbReference>
<protein>
    <recommendedName>
        <fullName evidence="2">HTH arsR-type domain-containing protein</fullName>
    </recommendedName>
</protein>
<evidence type="ECO:0000313" key="3">
    <source>
        <dbReference type="EMBL" id="PAK92653.1"/>
    </source>
</evidence>
<feature type="compositionally biased region" description="Low complexity" evidence="1">
    <location>
        <begin position="1"/>
        <end position="43"/>
    </location>
</feature>
<feature type="region of interest" description="Disordered" evidence="1">
    <location>
        <begin position="98"/>
        <end position="120"/>
    </location>
</feature>
<feature type="region of interest" description="Disordered" evidence="1">
    <location>
        <begin position="1"/>
        <end position="79"/>
    </location>
</feature>
<dbReference type="SUPFAM" id="SSF46785">
    <property type="entry name" value="Winged helix' DNA-binding domain"/>
    <property type="match status" value="1"/>
</dbReference>
<dbReference type="CDD" id="cd00090">
    <property type="entry name" value="HTH_ARSR"/>
    <property type="match status" value="1"/>
</dbReference>
<feature type="domain" description="HTH arsR-type" evidence="2">
    <location>
        <begin position="168"/>
        <end position="254"/>
    </location>
</feature>